<feature type="domain" description="Methyltransferase" evidence="1">
    <location>
        <begin position="15"/>
        <end position="117"/>
    </location>
</feature>
<dbReference type="InterPro" id="IPR041698">
    <property type="entry name" value="Methyltransf_25"/>
</dbReference>
<organism evidence="2">
    <name type="scientific">bioreactor metagenome</name>
    <dbReference type="NCBI Taxonomy" id="1076179"/>
    <lineage>
        <taxon>unclassified sequences</taxon>
        <taxon>metagenomes</taxon>
        <taxon>ecological metagenomes</taxon>
    </lineage>
</organism>
<protein>
    <recommendedName>
        <fullName evidence="1">Methyltransferase domain-containing protein</fullName>
    </recommendedName>
</protein>
<dbReference type="InterPro" id="IPR029063">
    <property type="entry name" value="SAM-dependent_MTases_sf"/>
</dbReference>
<dbReference type="AlphaFoldDB" id="A0A645B1X2"/>
<name>A0A645B1X2_9ZZZZ</name>
<dbReference type="EMBL" id="VSSQ01017107">
    <property type="protein sequence ID" value="MPM59066.1"/>
    <property type="molecule type" value="Genomic_DNA"/>
</dbReference>
<sequence>MLARAGLADWGALRVLEVGCGSGGNLLDLLRLGVAPERLQGIELLAARAEAARAVLPEACRVWNADALDAFDAQMQAALPAASQDVIVLFTVFSSILSDSVQQQLAAQVWQWLRPGGVVLWHDFVYDNPRNPDVRKVPLARLRALFPDARMTARRVTLAPPIGRAACRASASLYPLLNALPLLRTHVLCTLTKPL</sequence>
<reference evidence="2" key="1">
    <citation type="submission" date="2019-08" db="EMBL/GenBank/DDBJ databases">
        <authorList>
            <person name="Kucharzyk K."/>
            <person name="Murdoch R.W."/>
            <person name="Higgins S."/>
            <person name="Loffler F."/>
        </authorList>
    </citation>
    <scope>NUCLEOTIDE SEQUENCE</scope>
</reference>
<comment type="caution">
    <text evidence="2">The sequence shown here is derived from an EMBL/GenBank/DDBJ whole genome shotgun (WGS) entry which is preliminary data.</text>
</comment>
<evidence type="ECO:0000313" key="2">
    <source>
        <dbReference type="EMBL" id="MPM59066.1"/>
    </source>
</evidence>
<gene>
    <name evidence="2" type="ORF">SDC9_105904</name>
</gene>
<dbReference type="Pfam" id="PF13649">
    <property type="entry name" value="Methyltransf_25"/>
    <property type="match status" value="1"/>
</dbReference>
<dbReference type="Gene3D" id="3.40.50.150">
    <property type="entry name" value="Vaccinia Virus protein VP39"/>
    <property type="match status" value="1"/>
</dbReference>
<dbReference type="SUPFAM" id="SSF53335">
    <property type="entry name" value="S-adenosyl-L-methionine-dependent methyltransferases"/>
    <property type="match status" value="1"/>
</dbReference>
<evidence type="ECO:0000259" key="1">
    <source>
        <dbReference type="Pfam" id="PF13649"/>
    </source>
</evidence>
<accession>A0A645B1X2</accession>
<dbReference type="CDD" id="cd02440">
    <property type="entry name" value="AdoMet_MTases"/>
    <property type="match status" value="1"/>
</dbReference>
<proteinExistence type="predicted"/>